<proteinExistence type="predicted"/>
<gene>
    <name evidence="1" type="ORF">MS3_02372</name>
</gene>
<protein>
    <submittedName>
        <fullName evidence="1">Uncharacterized protein</fullName>
    </submittedName>
</protein>
<feature type="non-terminal residue" evidence="1">
    <location>
        <position position="1"/>
    </location>
</feature>
<organism evidence="1">
    <name type="scientific">Schistosoma haematobium</name>
    <name type="common">Blood fluke</name>
    <dbReference type="NCBI Taxonomy" id="6185"/>
    <lineage>
        <taxon>Eukaryota</taxon>
        <taxon>Metazoa</taxon>
        <taxon>Spiralia</taxon>
        <taxon>Lophotrochozoa</taxon>
        <taxon>Platyhelminthes</taxon>
        <taxon>Trematoda</taxon>
        <taxon>Digenea</taxon>
        <taxon>Strigeidida</taxon>
        <taxon>Schistosomatoidea</taxon>
        <taxon>Schistosomatidae</taxon>
        <taxon>Schistosoma</taxon>
    </lineage>
</organism>
<reference evidence="1" key="1">
    <citation type="journal article" date="2012" name="Nat. Genet.">
        <title>Whole-genome sequence of Schistosoma haematobium.</title>
        <authorList>
            <person name="Young N.D."/>
            <person name="Jex A.R."/>
            <person name="Li B."/>
            <person name="Liu S."/>
            <person name="Yang L."/>
            <person name="Xiong Z."/>
            <person name="Li Y."/>
            <person name="Cantacessi C."/>
            <person name="Hall R.S."/>
            <person name="Xu X."/>
            <person name="Chen F."/>
            <person name="Wu X."/>
            <person name="Zerlotini A."/>
            <person name="Oliveira G."/>
            <person name="Hofmann A."/>
            <person name="Zhang G."/>
            <person name="Fang X."/>
            <person name="Kang Y."/>
            <person name="Campbell B.E."/>
            <person name="Loukas A."/>
            <person name="Ranganathan S."/>
            <person name="Rollinson D."/>
            <person name="Rinaldi G."/>
            <person name="Brindley P.J."/>
            <person name="Yang H."/>
            <person name="Wang J."/>
            <person name="Wang J."/>
            <person name="Gasser R.B."/>
        </authorList>
    </citation>
    <scope>NUCLEOTIDE SEQUENCE [LARGE SCALE GENOMIC DNA]</scope>
</reference>
<dbReference type="AlphaFoldDB" id="A0A094ZI12"/>
<accession>A0A094ZI12</accession>
<name>A0A094ZI12_SCHHA</name>
<sequence length="74" mass="8587">LRKYFENRIIRTNVSMAHASFWALTFEISQGAISGRLPFPIFINNPLNKVTTNLCKRQEDLKAYDSKKTHFGIK</sequence>
<dbReference type="EMBL" id="KL250592">
    <property type="protein sequence ID" value="KGB34165.1"/>
    <property type="molecule type" value="Genomic_DNA"/>
</dbReference>
<evidence type="ECO:0000313" key="1">
    <source>
        <dbReference type="EMBL" id="KGB34165.1"/>
    </source>
</evidence>
<feature type="non-terminal residue" evidence="1">
    <location>
        <position position="74"/>
    </location>
</feature>